<feature type="domain" description="F-box" evidence="1">
    <location>
        <begin position="14"/>
        <end position="56"/>
    </location>
</feature>
<evidence type="ECO:0000313" key="2">
    <source>
        <dbReference type="EMBL" id="KAF9580600.1"/>
    </source>
</evidence>
<dbReference type="EMBL" id="JAABOA010001961">
    <property type="protein sequence ID" value="KAF9580600.1"/>
    <property type="molecule type" value="Genomic_DNA"/>
</dbReference>
<comment type="caution">
    <text evidence="2">The sequence shown here is derived from an EMBL/GenBank/DDBJ whole genome shotgun (WGS) entry which is preliminary data.</text>
</comment>
<keyword evidence="3" id="KW-1185">Reference proteome</keyword>
<sequence>MIQTTPTYNHYANSQLPPEIIIQIGVHLKGSTLTNALRVSRTWYTCLFPWIWHSFLLPNQWKLAHLGSAWPDISQIQHCCHLIRNLICDDSPLLPNLFPSCNRLVWLELRDLTSDMALLIYQNAESLRHLVRKASVHQPDRDVSLYWPFFDAIGSLNHLDTLQLERLELSYSFFEICQRISNLHLANCSWSSIGSAPHVKSFQSLKTLILLKNKMSAMQEIDLITRCPELVSLHWKATDQIPGEEYERVEMQFSQLSKLKFLAINVSAIADSDIVLLLKSLPALENFQASSSRFRGYGTQAILQYRTNLRELDLSGCDTTIDNSLQQILGSCPNLEIFSGGVYNIMELHHGPWVCLQLQRLSISLVSKHTDPERQEDHLRMYQQLAALSELRTLTLGTTLSIAYGYIDAMDLTLYRGFRFLCALKKLKEMTIGRMHQPLESTERMWIETTWPNLILLEDG</sequence>
<gene>
    <name evidence="2" type="ORF">BGW38_002687</name>
</gene>
<proteinExistence type="predicted"/>
<dbReference type="InterPro" id="IPR001810">
    <property type="entry name" value="F-box_dom"/>
</dbReference>
<accession>A0A9P6KDC8</accession>
<name>A0A9P6KDC8_9FUNG</name>
<dbReference type="InterPro" id="IPR032675">
    <property type="entry name" value="LRR_dom_sf"/>
</dbReference>
<reference evidence="2" key="1">
    <citation type="journal article" date="2020" name="Fungal Divers.">
        <title>Resolving the Mortierellaceae phylogeny through synthesis of multi-gene phylogenetics and phylogenomics.</title>
        <authorList>
            <person name="Vandepol N."/>
            <person name="Liber J."/>
            <person name="Desiro A."/>
            <person name="Na H."/>
            <person name="Kennedy M."/>
            <person name="Barry K."/>
            <person name="Grigoriev I.V."/>
            <person name="Miller A.N."/>
            <person name="O'Donnell K."/>
            <person name="Stajich J.E."/>
            <person name="Bonito G."/>
        </authorList>
    </citation>
    <scope>NUCLEOTIDE SEQUENCE</scope>
    <source>
        <strain evidence="2">KOD1015</strain>
    </source>
</reference>
<dbReference type="SUPFAM" id="SSF52047">
    <property type="entry name" value="RNI-like"/>
    <property type="match status" value="1"/>
</dbReference>
<dbReference type="Proteomes" id="UP000780801">
    <property type="component" value="Unassembled WGS sequence"/>
</dbReference>
<protein>
    <recommendedName>
        <fullName evidence="1">F-box domain-containing protein</fullName>
    </recommendedName>
</protein>
<evidence type="ECO:0000259" key="1">
    <source>
        <dbReference type="Pfam" id="PF12937"/>
    </source>
</evidence>
<dbReference type="AlphaFoldDB" id="A0A9P6KDC8"/>
<dbReference type="OrthoDB" id="2366810at2759"/>
<dbReference type="Gene3D" id="3.80.10.10">
    <property type="entry name" value="Ribonuclease Inhibitor"/>
    <property type="match status" value="2"/>
</dbReference>
<dbReference type="Pfam" id="PF12937">
    <property type="entry name" value="F-box-like"/>
    <property type="match status" value="1"/>
</dbReference>
<organism evidence="2 3">
    <name type="scientific">Lunasporangiospora selenospora</name>
    <dbReference type="NCBI Taxonomy" id="979761"/>
    <lineage>
        <taxon>Eukaryota</taxon>
        <taxon>Fungi</taxon>
        <taxon>Fungi incertae sedis</taxon>
        <taxon>Mucoromycota</taxon>
        <taxon>Mortierellomycotina</taxon>
        <taxon>Mortierellomycetes</taxon>
        <taxon>Mortierellales</taxon>
        <taxon>Mortierellaceae</taxon>
        <taxon>Lunasporangiospora</taxon>
    </lineage>
</organism>
<evidence type="ECO:0000313" key="3">
    <source>
        <dbReference type="Proteomes" id="UP000780801"/>
    </source>
</evidence>